<dbReference type="InterPro" id="IPR036928">
    <property type="entry name" value="AS_sf"/>
</dbReference>
<evidence type="ECO:0000313" key="4">
    <source>
        <dbReference type="EMBL" id="CAD5233835.1"/>
    </source>
</evidence>
<dbReference type="EMBL" id="CAJFDI010000006">
    <property type="protein sequence ID" value="CAD5233835.1"/>
    <property type="molecule type" value="Genomic_DNA"/>
</dbReference>
<dbReference type="Gene3D" id="3.90.1300.10">
    <property type="entry name" value="Amidase signature (AS) domain"/>
    <property type="match status" value="1"/>
</dbReference>
<keyword evidence="6" id="KW-1185">Reference proteome</keyword>
<dbReference type="Pfam" id="PF01425">
    <property type="entry name" value="Amidase"/>
    <property type="match status" value="1"/>
</dbReference>
<protein>
    <submittedName>
        <fullName evidence="4">(pine wood nematode) hypothetical protein</fullName>
    </submittedName>
    <submittedName>
        <fullName evidence="7">Amidase domain-containing protein</fullName>
    </submittedName>
</protein>
<accession>A0A1I7SKX5</accession>
<dbReference type="PIRSF" id="PIRSF001221">
    <property type="entry name" value="Amidase_fungi"/>
    <property type="match status" value="1"/>
</dbReference>
<dbReference type="WBParaSite" id="BXY_1370700.1">
    <property type="protein sequence ID" value="BXY_1370700.1"/>
    <property type="gene ID" value="BXY_1370700"/>
</dbReference>
<evidence type="ECO:0000259" key="3">
    <source>
        <dbReference type="Pfam" id="PF01425"/>
    </source>
</evidence>
<reference evidence="7" key="1">
    <citation type="submission" date="2016-11" db="UniProtKB">
        <authorList>
            <consortium name="WormBaseParasite"/>
        </authorList>
    </citation>
    <scope>IDENTIFICATION</scope>
</reference>
<dbReference type="GO" id="GO:0012505">
    <property type="term" value="C:endomembrane system"/>
    <property type="evidence" value="ECO:0007669"/>
    <property type="project" value="TreeGrafter"/>
</dbReference>
<dbReference type="Proteomes" id="UP000095284">
    <property type="component" value="Unplaced"/>
</dbReference>
<dbReference type="SMR" id="A0A1I7SKX5"/>
<dbReference type="Proteomes" id="UP000659654">
    <property type="component" value="Unassembled WGS sequence"/>
</dbReference>
<dbReference type="AlphaFoldDB" id="A0A1I7SKX5"/>
<dbReference type="InterPro" id="IPR023631">
    <property type="entry name" value="Amidase_dom"/>
</dbReference>
<feature type="active site" description="Acyl-ester intermediate" evidence="2">
    <location>
        <position position="246"/>
    </location>
</feature>
<feature type="domain" description="Amidase" evidence="3">
    <location>
        <begin position="81"/>
        <end position="517"/>
    </location>
</feature>
<dbReference type="PANTHER" id="PTHR43372">
    <property type="entry name" value="FATTY-ACID AMIDE HYDROLASE"/>
    <property type="match status" value="1"/>
</dbReference>
<organism evidence="5 7">
    <name type="scientific">Bursaphelenchus xylophilus</name>
    <name type="common">Pinewood nematode worm</name>
    <name type="synonym">Aphelenchoides xylophilus</name>
    <dbReference type="NCBI Taxonomy" id="6326"/>
    <lineage>
        <taxon>Eukaryota</taxon>
        <taxon>Metazoa</taxon>
        <taxon>Ecdysozoa</taxon>
        <taxon>Nematoda</taxon>
        <taxon>Chromadorea</taxon>
        <taxon>Rhabditida</taxon>
        <taxon>Tylenchina</taxon>
        <taxon>Tylenchomorpha</taxon>
        <taxon>Aphelenchoidea</taxon>
        <taxon>Aphelenchoididae</taxon>
        <taxon>Bursaphelenchus</taxon>
    </lineage>
</organism>
<proteinExistence type="inferred from homology"/>
<feature type="active site" description="Charge relay system" evidence="2">
    <location>
        <position position="146"/>
    </location>
</feature>
<evidence type="ECO:0000313" key="7">
    <source>
        <dbReference type="WBParaSite" id="BXY_1370700.1"/>
    </source>
</evidence>
<dbReference type="PANTHER" id="PTHR43372:SF4">
    <property type="entry name" value="FATTY-ACID AMIDE HYDROLASE 2"/>
    <property type="match status" value="1"/>
</dbReference>
<reference evidence="4" key="2">
    <citation type="submission" date="2020-09" db="EMBL/GenBank/DDBJ databases">
        <authorList>
            <person name="Kikuchi T."/>
        </authorList>
    </citation>
    <scope>NUCLEOTIDE SEQUENCE</scope>
    <source>
        <strain evidence="4">Ka4C1</strain>
    </source>
</reference>
<comment type="similarity">
    <text evidence="1">Belongs to the amidase family.</text>
</comment>
<evidence type="ECO:0000313" key="5">
    <source>
        <dbReference type="Proteomes" id="UP000095284"/>
    </source>
</evidence>
<sequence>MTENAALNNNVVEKKEVLPKLSAGKYDISFILINAVCGGIAKIASKCADRVIVPPSAHPLLNISAVEAAEKIRNKQLKSFDLLQAYFARIRDVNPYINAVTELFEYEALEKAKEVDAYIETIYGNPGEIEKLRSEQPLFGIPISLKHVFDYKGHRNIGGLEHRRELPPAEKNCEHIRRVLNAGAIPICFTNVPSGACFFESDNTVHGRSCNPFDTRCTPGGSSGGEAALIAAQGSLLGLGTDLGGSIRVPAMLCGVYGHKPGRTVPDDSLVPPAVANTLYDGFFCGGPLARYPEDAALLNAVIFVEPIPKQLSELAPSVLYAAAVDEKPFLVNSNSVRSAYEDAKAFISHAYNLSIYDFNIQKSLMEYVILLKSCAFDADNLANLHEHLMPDGYPVNVFKELVKSLVGASSISPVTLPILCAFRNRYPESFIKECCRQLHILRDRWHKALKGDVVLVFPAVPETHYFHLSYGILPSMNTLLFNCLGLSSLAVPMGKDKDGYPLSVQLVGHPDSDNLLFSIAAKMKTQFGGWVKTKDL</sequence>
<dbReference type="SUPFAM" id="SSF75304">
    <property type="entry name" value="Amidase signature (AS) enzymes"/>
    <property type="match status" value="1"/>
</dbReference>
<dbReference type="eggNOG" id="KOG1212">
    <property type="taxonomic scope" value="Eukaryota"/>
</dbReference>
<dbReference type="OrthoDB" id="6428749at2759"/>
<evidence type="ECO:0000256" key="2">
    <source>
        <dbReference type="PIRSR" id="PIRSR001221-1"/>
    </source>
</evidence>
<dbReference type="InterPro" id="IPR020556">
    <property type="entry name" value="Amidase_CS"/>
</dbReference>
<evidence type="ECO:0000313" key="6">
    <source>
        <dbReference type="Proteomes" id="UP000659654"/>
    </source>
</evidence>
<evidence type="ECO:0000256" key="1">
    <source>
        <dbReference type="ARBA" id="ARBA00009199"/>
    </source>
</evidence>
<name>A0A1I7SKX5_BURXY</name>
<gene>
    <name evidence="4" type="ORF">BXYJ_LOCUS13926</name>
</gene>
<dbReference type="InterPro" id="IPR052739">
    <property type="entry name" value="FAAH2"/>
</dbReference>
<dbReference type="EMBL" id="CAJFCV020000006">
    <property type="protein sequence ID" value="CAG9129283.1"/>
    <property type="molecule type" value="Genomic_DNA"/>
</dbReference>
<dbReference type="Proteomes" id="UP000582659">
    <property type="component" value="Unassembled WGS sequence"/>
</dbReference>
<feature type="active site" description="Charge relay system" evidence="2">
    <location>
        <position position="222"/>
    </location>
</feature>
<dbReference type="PROSITE" id="PS00571">
    <property type="entry name" value="AMIDASES"/>
    <property type="match status" value="1"/>
</dbReference>